<protein>
    <submittedName>
        <fullName evidence="2">HD domain-containing protein</fullName>
    </submittedName>
</protein>
<dbReference type="CDD" id="cd00077">
    <property type="entry name" value="HDc"/>
    <property type="match status" value="1"/>
</dbReference>
<evidence type="ECO:0000313" key="3">
    <source>
        <dbReference type="Proteomes" id="UP001057753"/>
    </source>
</evidence>
<evidence type="ECO:0000313" key="2">
    <source>
        <dbReference type="EMBL" id="MCR6096217.1"/>
    </source>
</evidence>
<dbReference type="Proteomes" id="UP001057753">
    <property type="component" value="Unassembled WGS sequence"/>
</dbReference>
<sequence length="218" mass="25057">MRVIELKGLILNAENWVKQLFGEDTSGHDFYHTDRVRKAARTIAEKEGADAELCELAALLHDAGDDKFHPSEEAGKQFVKRWLQKQEVTNETIEKLVDIIETVSFKGGNNRPPASLEARVVQDADRLDAIGAIGIARCFMFAGYKGEAMYHPELKPRDIITKEAYRQERSSAINHFYEKLLKLSELMTTETGKQMARERHQFLETFLHEFFAEWEGQR</sequence>
<organism evidence="2 3">
    <name type="scientific">Salipaludibacillus agaradhaerens</name>
    <name type="common">Bacillus agaradhaerens</name>
    <dbReference type="NCBI Taxonomy" id="76935"/>
    <lineage>
        <taxon>Bacteria</taxon>
        <taxon>Bacillati</taxon>
        <taxon>Bacillota</taxon>
        <taxon>Bacilli</taxon>
        <taxon>Bacillales</taxon>
        <taxon>Bacillaceae</taxon>
    </lineage>
</organism>
<dbReference type="Gene3D" id="1.20.58.1910">
    <property type="match status" value="1"/>
</dbReference>
<dbReference type="Gene3D" id="1.10.472.50">
    <property type="entry name" value="HD-domain/PDEase-like"/>
    <property type="match status" value="1"/>
</dbReference>
<reference evidence="2" key="1">
    <citation type="submission" date="2020-06" db="EMBL/GenBank/DDBJ databases">
        <title>Insight into the genomes of haloalkaliphilic bacilli from Kenyan soda lakes.</title>
        <authorList>
            <person name="Mwirichia R."/>
            <person name="Villamizar G.C."/>
            <person name="Poehlein A."/>
            <person name="Mugweru J."/>
            <person name="Kipnyargis A."/>
            <person name="Kiplimo D."/>
            <person name="Orwa P."/>
            <person name="Daniel R."/>
        </authorList>
    </citation>
    <scope>NUCLEOTIDE SEQUENCE</scope>
    <source>
        <strain evidence="2">B1096_S55</strain>
    </source>
</reference>
<feature type="domain" description="HD" evidence="1">
    <location>
        <begin position="29"/>
        <end position="130"/>
    </location>
</feature>
<dbReference type="PANTHER" id="PTHR33594:SF1">
    <property type="entry name" value="HD_PDEASE DOMAIN-CONTAINING PROTEIN"/>
    <property type="match status" value="1"/>
</dbReference>
<dbReference type="SMART" id="SM00471">
    <property type="entry name" value="HDc"/>
    <property type="match status" value="1"/>
</dbReference>
<dbReference type="PANTHER" id="PTHR33594">
    <property type="entry name" value="SUPERFAMILY HYDROLASE, PUTATIVE (AFU_ORTHOLOGUE AFUA_1G03035)-RELATED"/>
    <property type="match status" value="1"/>
</dbReference>
<dbReference type="InterPro" id="IPR003607">
    <property type="entry name" value="HD/PDEase_dom"/>
</dbReference>
<dbReference type="Pfam" id="PF01966">
    <property type="entry name" value="HD"/>
    <property type="match status" value="1"/>
</dbReference>
<keyword evidence="3" id="KW-1185">Reference proteome</keyword>
<dbReference type="InterPro" id="IPR006674">
    <property type="entry name" value="HD_domain"/>
</dbReference>
<proteinExistence type="predicted"/>
<name>A0A9Q4B0Q0_SALAG</name>
<gene>
    <name evidence="2" type="ORF">HXA33_06610</name>
</gene>
<accession>A0A9Q4B0Q0</accession>
<evidence type="ECO:0000259" key="1">
    <source>
        <dbReference type="PROSITE" id="PS51831"/>
    </source>
</evidence>
<dbReference type="EMBL" id="JABXYM010000001">
    <property type="protein sequence ID" value="MCR6096217.1"/>
    <property type="molecule type" value="Genomic_DNA"/>
</dbReference>
<dbReference type="AlphaFoldDB" id="A0A9Q4B0Q0"/>
<dbReference type="OrthoDB" id="9797344at2"/>
<dbReference type="PROSITE" id="PS51831">
    <property type="entry name" value="HD"/>
    <property type="match status" value="1"/>
</dbReference>
<comment type="caution">
    <text evidence="2">The sequence shown here is derived from an EMBL/GenBank/DDBJ whole genome shotgun (WGS) entry which is preliminary data.</text>
</comment>
<dbReference type="SUPFAM" id="SSF109604">
    <property type="entry name" value="HD-domain/PDEase-like"/>
    <property type="match status" value="1"/>
</dbReference>